<gene>
    <name evidence="7" type="ORF">FLSS-20_0016</name>
</gene>
<proteinExistence type="predicted"/>
<keyword evidence="3 6" id="KW-0812">Transmembrane</keyword>
<reference evidence="7" key="1">
    <citation type="journal article" date="2013" name="Syst. Appl. Microbiol.">
        <title>New insights into the archaeal diversity of a hypersaline microbial mat obtained by a metagenomic approach.</title>
        <authorList>
            <person name="Lopez-Lopez A."/>
            <person name="Richter M."/>
            <person name="Pena A."/>
            <person name="Tamames J."/>
            <person name="Rossello-Mora R."/>
        </authorList>
    </citation>
    <scope>NUCLEOTIDE SEQUENCE</scope>
</reference>
<evidence type="ECO:0000256" key="6">
    <source>
        <dbReference type="SAM" id="Phobius"/>
    </source>
</evidence>
<evidence type="ECO:0000313" key="7">
    <source>
        <dbReference type="EMBL" id="AGF93215.1"/>
    </source>
</evidence>
<comment type="subcellular location">
    <subcellularLocation>
        <location evidence="1">Cell membrane</location>
        <topology evidence="1">Multi-pass membrane protein</topology>
    </subcellularLocation>
</comment>
<dbReference type="EMBL" id="JX684085">
    <property type="protein sequence ID" value="AGF93215.1"/>
    <property type="molecule type" value="Genomic_DNA"/>
</dbReference>
<evidence type="ECO:0000256" key="2">
    <source>
        <dbReference type="ARBA" id="ARBA00022475"/>
    </source>
</evidence>
<dbReference type="PANTHER" id="PTHR34583">
    <property type="entry name" value="ANTIPORTER SUBUNIT MNHC2-RELATED"/>
    <property type="match status" value="1"/>
</dbReference>
<dbReference type="Pfam" id="PF00420">
    <property type="entry name" value="Oxidored_q2"/>
    <property type="match status" value="1"/>
</dbReference>
<protein>
    <submittedName>
        <fullName evidence="7">Monovalent cation/H+ antiporter subunit C</fullName>
    </submittedName>
</protein>
<evidence type="ECO:0000256" key="4">
    <source>
        <dbReference type="ARBA" id="ARBA00022989"/>
    </source>
</evidence>
<keyword evidence="2" id="KW-1003">Cell membrane</keyword>
<dbReference type="AlphaFoldDB" id="M1PQ02"/>
<keyword evidence="5 6" id="KW-0472">Membrane</keyword>
<evidence type="ECO:0000256" key="1">
    <source>
        <dbReference type="ARBA" id="ARBA00004651"/>
    </source>
</evidence>
<dbReference type="InterPro" id="IPR039428">
    <property type="entry name" value="NUOK/Mnh_C1-like"/>
</dbReference>
<feature type="transmembrane region" description="Helical" evidence="6">
    <location>
        <begin position="41"/>
        <end position="65"/>
    </location>
</feature>
<dbReference type="GO" id="GO:0005886">
    <property type="term" value="C:plasma membrane"/>
    <property type="evidence" value="ECO:0007669"/>
    <property type="project" value="UniProtKB-SubCell"/>
</dbReference>
<sequence length="81" mass="8552">MDTGVNVLLVSLGYVENGNAPILTSIIKNNSGAFVDPIPQALVLTAIVIGVAILALGLAVTIKIYEKYGTLDISKIRGLKW</sequence>
<evidence type="ECO:0000256" key="3">
    <source>
        <dbReference type="ARBA" id="ARBA00022692"/>
    </source>
</evidence>
<dbReference type="Gene3D" id="1.10.287.3510">
    <property type="match status" value="1"/>
</dbReference>
<accession>M1PQ02</accession>
<keyword evidence="4 6" id="KW-1133">Transmembrane helix</keyword>
<dbReference type="InterPro" id="IPR050601">
    <property type="entry name" value="CPA3_antiporter_subunitC"/>
</dbReference>
<name>M1PQ02_9ZZZZ</name>
<organism evidence="7">
    <name type="scientific">uncultured organism</name>
    <dbReference type="NCBI Taxonomy" id="155900"/>
    <lineage>
        <taxon>unclassified sequences</taxon>
        <taxon>environmental samples</taxon>
    </lineage>
</organism>
<dbReference type="PANTHER" id="PTHR34583:SF2">
    <property type="entry name" value="ANTIPORTER SUBUNIT MNHC2-RELATED"/>
    <property type="match status" value="1"/>
</dbReference>
<evidence type="ECO:0000256" key="5">
    <source>
        <dbReference type="ARBA" id="ARBA00023136"/>
    </source>
</evidence>